<dbReference type="VEuPathDB" id="VectorBase:FBgn0039709"/>
<dbReference type="AlphaFoldDB" id="Q4L2X0"/>
<evidence type="ECO:0000259" key="10">
    <source>
        <dbReference type="PROSITE" id="PS50268"/>
    </source>
</evidence>
<dbReference type="PRINTS" id="PR00205">
    <property type="entry name" value="CADHERIN"/>
</dbReference>
<dbReference type="AGR" id="FB:FBgn0039709"/>
<feature type="transmembrane region" description="Helical" evidence="9">
    <location>
        <begin position="364"/>
        <end position="392"/>
    </location>
</feature>
<evidence type="ECO:0000256" key="4">
    <source>
        <dbReference type="ARBA" id="ARBA00022837"/>
    </source>
</evidence>
<dbReference type="GO" id="GO:0007156">
    <property type="term" value="P:homophilic cell adhesion via plasma membrane adhesion molecules"/>
    <property type="evidence" value="ECO:0007669"/>
    <property type="project" value="InterPro"/>
</dbReference>
<name>Q4L2X0_DROME</name>
<evidence type="ECO:0000256" key="3">
    <source>
        <dbReference type="ARBA" id="ARBA00022737"/>
    </source>
</evidence>
<dbReference type="SMART" id="SM00112">
    <property type="entry name" value="CA"/>
    <property type="match status" value="2"/>
</dbReference>
<evidence type="ECO:0000256" key="1">
    <source>
        <dbReference type="ARBA" id="ARBA00004370"/>
    </source>
</evidence>
<dbReference type="InterPro" id="IPR002126">
    <property type="entry name" value="Cadherin-like_dom"/>
</dbReference>
<reference evidence="11" key="1">
    <citation type="submission" date="2001-08" db="EMBL/GenBank/DDBJ databases">
        <authorList>
            <person name="Stapleton M."/>
            <person name="Brokstein P."/>
            <person name="Hong L."/>
            <person name="Agbayani A."/>
            <person name="Carlson J."/>
            <person name="Champe M."/>
            <person name="Chavez C."/>
            <person name="Dorsett V."/>
            <person name="Farfan D."/>
            <person name="Frise E."/>
            <person name="George R."/>
            <person name="Gonzalez M."/>
            <person name="Guarin H."/>
            <person name="Li P."/>
            <person name="Liao G."/>
            <person name="Miranda A."/>
            <person name="Mungall C.J."/>
            <person name="Nunoo J."/>
            <person name="Pacleb J."/>
            <person name="Paragas V."/>
            <person name="Park S."/>
            <person name="Phouanenavong S."/>
            <person name="Wan K."/>
            <person name="Yu C."/>
            <person name="Lewis S.E."/>
            <person name="Rubin G.M."/>
            <person name="Celniker S."/>
        </authorList>
    </citation>
    <scope>NUCLEOTIDE SEQUENCE</scope>
    <source>
        <strain evidence="11">Berkeley</strain>
    </source>
</reference>
<proteinExistence type="evidence at transcript level"/>
<dbReference type="InterPro" id="IPR050971">
    <property type="entry name" value="Cadherin-domain_protein"/>
</dbReference>
<accession>Q4L2X0</accession>
<gene>
    <name evidence="12" type="primary">Cad99C</name>
    <name evidence="11" type="synonym">CG7805</name>
    <name evidence="12" type="ORF">CG31009</name>
</gene>
<keyword evidence="2 9" id="KW-0812">Transmembrane</keyword>
<evidence type="ECO:0000256" key="2">
    <source>
        <dbReference type="ARBA" id="ARBA00022692"/>
    </source>
</evidence>
<evidence type="ECO:0000313" key="11">
    <source>
        <dbReference type="EMBL" id="AAK93104.1"/>
    </source>
</evidence>
<keyword evidence="3" id="KW-0677">Repeat</keyword>
<comment type="subcellular location">
    <subcellularLocation>
        <location evidence="1">Membrane</location>
    </subcellularLocation>
</comment>
<dbReference type="FlyBase" id="FBgn0039709">
    <property type="gene designation" value="Cad99C"/>
</dbReference>
<keyword evidence="6 9" id="KW-1133">Transmembrane helix</keyword>
<keyword evidence="7 9" id="KW-0472">Membrane</keyword>
<dbReference type="PANTHER" id="PTHR24025:SF23">
    <property type="entry name" value="NEURAL-CADHERIN"/>
    <property type="match status" value="1"/>
</dbReference>
<dbReference type="FunFam" id="2.60.40.60:FF:000444">
    <property type="entry name" value="Cadherin-99C"/>
    <property type="match status" value="1"/>
</dbReference>
<dbReference type="Gene3D" id="2.60.40.60">
    <property type="entry name" value="Cadherins"/>
    <property type="match status" value="2"/>
</dbReference>
<dbReference type="GO" id="GO:0005886">
    <property type="term" value="C:plasma membrane"/>
    <property type="evidence" value="ECO:0007669"/>
    <property type="project" value="InterPro"/>
</dbReference>
<dbReference type="CDD" id="cd11304">
    <property type="entry name" value="Cadherin_repeat"/>
    <property type="match status" value="2"/>
</dbReference>
<evidence type="ECO:0000256" key="8">
    <source>
        <dbReference type="PROSITE-ProRule" id="PRU00043"/>
    </source>
</evidence>
<dbReference type="InterPro" id="IPR015919">
    <property type="entry name" value="Cadherin-like_sf"/>
</dbReference>
<evidence type="ECO:0000256" key="9">
    <source>
        <dbReference type="SAM" id="Phobius"/>
    </source>
</evidence>
<dbReference type="PANTHER" id="PTHR24025">
    <property type="entry name" value="DESMOGLEIN FAMILY MEMBER"/>
    <property type="match status" value="1"/>
</dbReference>
<dbReference type="InterPro" id="IPR020894">
    <property type="entry name" value="Cadherin_CS"/>
</dbReference>
<feature type="domain" description="Cadherin" evidence="10">
    <location>
        <begin position="11"/>
        <end position="121"/>
    </location>
</feature>
<feature type="domain" description="Cadherin" evidence="10">
    <location>
        <begin position="129"/>
        <end position="243"/>
    </location>
</feature>
<dbReference type="FunFam" id="2.60.40.60:FF:000363">
    <property type="entry name" value="Dachsous cadherin-related 1a"/>
    <property type="match status" value="1"/>
</dbReference>
<dbReference type="ExpressionAtlas" id="Q4L2X0">
    <property type="expression patterns" value="baseline and differential"/>
</dbReference>
<dbReference type="EMBL" id="AY051680">
    <property type="protein sequence ID" value="AAK93104.1"/>
    <property type="molecule type" value="mRNA"/>
</dbReference>
<dbReference type="PROSITE" id="PS00232">
    <property type="entry name" value="CADHERIN_1"/>
    <property type="match status" value="1"/>
</dbReference>
<evidence type="ECO:0000256" key="6">
    <source>
        <dbReference type="ARBA" id="ARBA00022989"/>
    </source>
</evidence>
<organism evidence="11">
    <name type="scientific">Drosophila melanogaster</name>
    <name type="common">Fruit fly</name>
    <dbReference type="NCBI Taxonomy" id="7227"/>
    <lineage>
        <taxon>Eukaryota</taxon>
        <taxon>Metazoa</taxon>
        <taxon>Ecdysozoa</taxon>
        <taxon>Arthropoda</taxon>
        <taxon>Hexapoda</taxon>
        <taxon>Insecta</taxon>
        <taxon>Pterygota</taxon>
        <taxon>Neoptera</taxon>
        <taxon>Endopterygota</taxon>
        <taxon>Diptera</taxon>
        <taxon>Brachycera</taxon>
        <taxon>Muscomorpha</taxon>
        <taxon>Ephydroidea</taxon>
        <taxon>Drosophilidae</taxon>
        <taxon>Drosophila</taxon>
        <taxon>Sophophora</taxon>
    </lineage>
</organism>
<dbReference type="Pfam" id="PF00028">
    <property type="entry name" value="Cadherin"/>
    <property type="match status" value="1"/>
</dbReference>
<dbReference type="GO" id="GO:0005509">
    <property type="term" value="F:calcium ion binding"/>
    <property type="evidence" value="ECO:0007669"/>
    <property type="project" value="UniProtKB-UniRule"/>
</dbReference>
<evidence type="ECO:0000313" key="12">
    <source>
        <dbReference type="FlyBase" id="FBgn0039709"/>
    </source>
</evidence>
<protein>
    <submittedName>
        <fullName evidence="11">LD23052p</fullName>
    </submittedName>
</protein>
<keyword evidence="5" id="KW-0130">Cell adhesion</keyword>
<sequence length="679" mass="75554">MSSESIGLAFSDDSYTTSVPESMEANSTLKLIQIVNSKTSGDGPPAFRCEFVSGNGGGIFNLSSADHGCNLLLIQPLDFENKSSYSLQLRLTSHRYFVNPLKDTTSVEIIVQDENDNAPEFEFNRLRGQQDTFYTVVTEEMDVDTTILQVRATDRDSGKFGTVRYTLYDDDENRVNMPTSFFMMSEDTGVLRTAKHFKNENDFPLTFLVEARDSDGQEQGSHRTRARIVVNKLADINRMALSFPNAAPSDLRNYYTELEELLDKKTGLVSGIERMSSQKYLAKNGSVIENPAATDIWFYLIDPKTEQLVSRKDSIVETTLLEPAARSELNIALPRATAENISFPLERKEHVHKVKAAVAIDNEVFPFTLIAISLVILILGTIGIIYICISWSKYKNFKQRMRQYSSTNPPRYDPVIVNQQASSASETIANMKEYETQMLAMAVPPDVDDDLQLDFSAKNHAFSLDNVSYITHKENTNGGGQSSPSHSDATTATIATLRRHKNLNNASMNNNLAINNRQNTFNRTLEMNTRNNANPLASPPNGALSGTLTLGRIKHQNSNHYQNGAYNIDPTGPNNMAHAKNNAYSTMGRRGNTFGDVGLLNGNGELMNATLGRNGQLNNRLYGGEVPITNPLFQRSNSDHNHLSSTNENVSFGKRDYGQIGFSYLNDLDRSEVETTTEL</sequence>
<dbReference type="OrthoDB" id="10029135at2759"/>
<dbReference type="Bgee" id="FBgn0039709">
    <property type="expression patterns" value="Expressed in polar follicle cell (Drosophila) in post-embryonic organism and 42 other cell types or tissues"/>
</dbReference>
<dbReference type="SUPFAM" id="SSF49313">
    <property type="entry name" value="Cadherin-like"/>
    <property type="match status" value="2"/>
</dbReference>
<evidence type="ECO:0000256" key="7">
    <source>
        <dbReference type="ARBA" id="ARBA00023136"/>
    </source>
</evidence>
<keyword evidence="4 8" id="KW-0106">Calcium</keyword>
<dbReference type="HOGENOM" id="CLU_003665_0_0_1"/>
<dbReference type="PROSITE" id="PS50268">
    <property type="entry name" value="CADHERIN_2"/>
    <property type="match status" value="2"/>
</dbReference>
<evidence type="ECO:0000256" key="5">
    <source>
        <dbReference type="ARBA" id="ARBA00022889"/>
    </source>
</evidence>